<dbReference type="PROSITE" id="PS51304">
    <property type="entry name" value="GALECTIN"/>
    <property type="match status" value="1"/>
</dbReference>
<dbReference type="InterPro" id="IPR044156">
    <property type="entry name" value="Galectin-like"/>
</dbReference>
<dbReference type="AlphaFoldDB" id="A0A6B9VTN5"/>
<dbReference type="PANTHER" id="PTHR11346">
    <property type="entry name" value="GALECTIN"/>
    <property type="match status" value="1"/>
</dbReference>
<evidence type="ECO:0000313" key="4">
    <source>
        <dbReference type="EMBL" id="QHQ71227.1"/>
    </source>
</evidence>
<feature type="domain" description="Galectin" evidence="3">
    <location>
        <begin position="12"/>
        <end position="110"/>
    </location>
</feature>
<dbReference type="GO" id="GO:0030246">
    <property type="term" value="F:carbohydrate binding"/>
    <property type="evidence" value="ECO:0007669"/>
    <property type="project" value="UniProtKB-UniRule"/>
</dbReference>
<evidence type="ECO:0000259" key="3">
    <source>
        <dbReference type="PROSITE" id="PS51304"/>
    </source>
</evidence>
<dbReference type="EMBL" id="MN901940">
    <property type="protein sequence ID" value="QHQ71227.1"/>
    <property type="molecule type" value="mRNA"/>
</dbReference>
<accession>A0A6B9VTN5</accession>
<dbReference type="Pfam" id="PF00337">
    <property type="entry name" value="Gal-bind_lectin"/>
    <property type="match status" value="1"/>
</dbReference>
<dbReference type="Gene3D" id="2.60.120.200">
    <property type="match status" value="1"/>
</dbReference>
<dbReference type="InterPro" id="IPR013320">
    <property type="entry name" value="ConA-like_dom_sf"/>
</dbReference>
<organism evidence="4">
    <name type="scientific">Scophthalmus maximus</name>
    <name type="common">Turbot</name>
    <name type="synonym">Psetta maxima</name>
    <dbReference type="NCBI Taxonomy" id="52904"/>
    <lineage>
        <taxon>Eukaryota</taxon>
        <taxon>Metazoa</taxon>
        <taxon>Chordata</taxon>
        <taxon>Craniata</taxon>
        <taxon>Vertebrata</taxon>
        <taxon>Euteleostomi</taxon>
        <taxon>Actinopterygii</taxon>
        <taxon>Neopterygii</taxon>
        <taxon>Teleostei</taxon>
        <taxon>Neoteleostei</taxon>
        <taxon>Acanthomorphata</taxon>
        <taxon>Carangaria</taxon>
        <taxon>Pleuronectiformes</taxon>
        <taxon>Pleuronectoidei</taxon>
        <taxon>Scophthalmidae</taxon>
        <taxon>Scophthalmus</taxon>
    </lineage>
</organism>
<proteinExistence type="evidence at transcript level"/>
<protein>
    <recommendedName>
        <fullName evidence="2">Galectin</fullName>
    </recommendedName>
</protein>
<dbReference type="PANTHER" id="PTHR11346:SF86">
    <property type="entry name" value="GALECTIN"/>
    <property type="match status" value="1"/>
</dbReference>
<reference evidence="4" key="1">
    <citation type="submission" date="2020-01" db="EMBL/GenBank/DDBJ databases">
        <title>Galectins in turbot, Scophthalmus maximus: Characterization and expression profiling in mucosal tissues.</title>
        <authorList>
            <person name="Li C."/>
        </authorList>
    </citation>
    <scope>NUCLEOTIDE SEQUENCE</scope>
</reference>
<sequence>MEEKDKKENGEYTGEIKGGMRPSMKLVVMGIVNKKPKSIEVTLSSKPRVEEDAEADVGLQLKVSFMDKAVQRNARLAGKWGPSENTLSFFPFAPGEAFKVLDITLRSTWH</sequence>
<dbReference type="SMART" id="SM00908">
    <property type="entry name" value="Gal-bind_lectin"/>
    <property type="match status" value="1"/>
</dbReference>
<evidence type="ECO:0000256" key="1">
    <source>
        <dbReference type="ARBA" id="ARBA00022734"/>
    </source>
</evidence>
<evidence type="ECO:0000256" key="2">
    <source>
        <dbReference type="RuleBase" id="RU102079"/>
    </source>
</evidence>
<dbReference type="SUPFAM" id="SSF49899">
    <property type="entry name" value="Concanavalin A-like lectins/glucanases"/>
    <property type="match status" value="1"/>
</dbReference>
<keyword evidence="1 2" id="KW-0430">Lectin</keyword>
<name>A0A6B9VTN5_SCOMX</name>
<dbReference type="InterPro" id="IPR001079">
    <property type="entry name" value="Galectin_CRD"/>
</dbReference>